<dbReference type="EMBL" id="AAMD01000006">
    <property type="protein sequence ID" value="EAU69403.1"/>
    <property type="molecule type" value="Genomic_DNA"/>
</dbReference>
<dbReference type="AlphaFoldDB" id="Q09CE9"/>
<feature type="compositionally biased region" description="Basic and acidic residues" evidence="1">
    <location>
        <begin position="1"/>
        <end position="35"/>
    </location>
</feature>
<feature type="compositionally biased region" description="Basic and acidic residues" evidence="1">
    <location>
        <begin position="252"/>
        <end position="262"/>
    </location>
</feature>
<name>Q09CE9_STIAD</name>
<evidence type="ECO:0000313" key="3">
    <source>
        <dbReference type="Proteomes" id="UP000032702"/>
    </source>
</evidence>
<comment type="caution">
    <text evidence="2">The sequence shown here is derived from an EMBL/GenBank/DDBJ whole genome shotgun (WGS) entry which is preliminary data.</text>
</comment>
<organism evidence="2 3">
    <name type="scientific">Stigmatella aurantiaca (strain DW4/3-1)</name>
    <dbReference type="NCBI Taxonomy" id="378806"/>
    <lineage>
        <taxon>Bacteria</taxon>
        <taxon>Pseudomonadati</taxon>
        <taxon>Myxococcota</taxon>
        <taxon>Myxococcia</taxon>
        <taxon>Myxococcales</taxon>
        <taxon>Cystobacterineae</taxon>
        <taxon>Archangiaceae</taxon>
        <taxon>Stigmatella</taxon>
    </lineage>
</organism>
<gene>
    <name evidence="2" type="ORF">STIAU_3689</name>
</gene>
<dbReference type="Proteomes" id="UP000032702">
    <property type="component" value="Unassembled WGS sequence"/>
</dbReference>
<feature type="compositionally biased region" description="Basic and acidic residues" evidence="1">
    <location>
        <begin position="399"/>
        <end position="418"/>
    </location>
</feature>
<feature type="region of interest" description="Disordered" evidence="1">
    <location>
        <begin position="1"/>
        <end position="36"/>
    </location>
</feature>
<evidence type="ECO:0000313" key="2">
    <source>
        <dbReference type="EMBL" id="EAU69403.1"/>
    </source>
</evidence>
<evidence type="ECO:0000256" key="1">
    <source>
        <dbReference type="SAM" id="MobiDB-lite"/>
    </source>
</evidence>
<sequence>MVRLRPEARGLQRLVHAPERAAGEQRAGALDDGHPIRGQPPLQQLVETRGVELAQREVVRIREVHDDGVEEALSLRQELHRVRVDDPHLRVREGVAVERGQFPIARGQPGDGRIQVHQRDGLHLGIAEHLARRQPISAPQDEHPVQRARAHQGRMHQGLVVAVLVDAGELQVAVEKQREAPLAPGDDDALVGRVGGVHHLVRVELVLVEGRQAVSQHQPRDQEEGQPHRLHPQPRGVAQHGPQKPRAPQPHQRVEQPEEQRGAHQSQLGHEEQRKGHTGRQRPQVVERQHLADQVLELDLVLEDAQQQGNLQPHQCANRQHAAVQRDVEDVRQREGEEQHGGTQPSHQRHPQLDLHEALSQPLVDEARQVAANAHREEVATDDGGELGDGVPQQVAGQRPHDELVDEPTRGDDQDGDEQQRLVHVFTSRPARGAPGHPEMADATMMASPRMKEPMTMPSAVFWSASISLFTSKGRMSLMT</sequence>
<feature type="compositionally biased region" description="Basic and acidic residues" evidence="1">
    <location>
        <begin position="324"/>
        <end position="340"/>
    </location>
</feature>
<feature type="region of interest" description="Disordered" evidence="1">
    <location>
        <begin position="375"/>
        <end position="418"/>
    </location>
</feature>
<feature type="region of interest" description="Disordered" evidence="1">
    <location>
        <begin position="213"/>
        <end position="285"/>
    </location>
</feature>
<accession>Q09CE9</accession>
<protein>
    <submittedName>
        <fullName evidence="2">Uncharacterized protein</fullName>
    </submittedName>
</protein>
<feature type="compositionally biased region" description="Basic and acidic residues" evidence="1">
    <location>
        <begin position="218"/>
        <end position="227"/>
    </location>
</feature>
<proteinExistence type="predicted"/>
<feature type="region of interest" description="Disordered" evidence="1">
    <location>
        <begin position="311"/>
        <end position="351"/>
    </location>
</feature>
<reference evidence="2 3" key="1">
    <citation type="submission" date="2006-04" db="EMBL/GenBank/DDBJ databases">
        <authorList>
            <person name="Nierman W.C."/>
        </authorList>
    </citation>
    <scope>NUCLEOTIDE SEQUENCE [LARGE SCALE GENOMIC DNA]</scope>
    <source>
        <strain evidence="2 3">DW4/3-1</strain>
    </source>
</reference>